<comment type="caution">
    <text evidence="2">The sequence shown here is derived from an EMBL/GenBank/DDBJ whole genome shotgun (WGS) entry which is preliminary data.</text>
</comment>
<keyword evidence="3" id="KW-1185">Reference proteome</keyword>
<dbReference type="Proteomes" id="UP001526430">
    <property type="component" value="Unassembled WGS sequence"/>
</dbReference>
<dbReference type="InterPro" id="IPR029044">
    <property type="entry name" value="Nucleotide-diphossugar_trans"/>
</dbReference>
<dbReference type="PANTHER" id="PTHR43685">
    <property type="entry name" value="GLYCOSYLTRANSFERASE"/>
    <property type="match status" value="1"/>
</dbReference>
<protein>
    <submittedName>
        <fullName evidence="2">Glycosyltransferase</fullName>
    </submittedName>
</protein>
<proteinExistence type="predicted"/>
<gene>
    <name evidence="2" type="ORF">OF850_21050</name>
</gene>
<sequence>MSVVMPVFNRAGIVAPSIRSVLAQTLRELELLVVDDASADDLESALAAFGGDARLRVIRHERNRGVSAARNTGIEAARGRFVAFLDSDDLWQPTKLERQAAAVAGAETAKIFCVTQTEVIQPGGWSRVRPEHGPRPGQSFAEYLYVDGGFAQTSSFFLTRPLADAVRFREGLRQYEDHLFFIECGAAGAEYRLVLEPLVTWHNDERPDRLSAEVSEHRARQFLKAAGDALSERARVAFEANELGPWLWRERKRDAIALLMRAVKTRAVSLPGAVKLAARSTLPEGLYQGVRSRLTRSRAAAPGKS</sequence>
<dbReference type="EMBL" id="JAPFQI010000026">
    <property type="protein sequence ID" value="MCW8088089.1"/>
    <property type="molecule type" value="Genomic_DNA"/>
</dbReference>
<evidence type="ECO:0000259" key="1">
    <source>
        <dbReference type="Pfam" id="PF00535"/>
    </source>
</evidence>
<reference evidence="2 3" key="1">
    <citation type="submission" date="2022-10" db="EMBL/GenBank/DDBJ databases">
        <title>Roseococcus glaciei nov., sp. nov., isolated from glacier.</title>
        <authorList>
            <person name="Liu Q."/>
            <person name="Xin Y.-H."/>
        </authorList>
    </citation>
    <scope>NUCLEOTIDE SEQUENCE [LARGE SCALE GENOMIC DNA]</scope>
    <source>
        <strain evidence="2 3">MDT2-1-1</strain>
    </source>
</reference>
<evidence type="ECO:0000313" key="2">
    <source>
        <dbReference type="EMBL" id="MCW8088089.1"/>
    </source>
</evidence>
<dbReference type="Gene3D" id="3.90.550.10">
    <property type="entry name" value="Spore Coat Polysaccharide Biosynthesis Protein SpsA, Chain A"/>
    <property type="match status" value="1"/>
</dbReference>
<evidence type="ECO:0000313" key="3">
    <source>
        <dbReference type="Proteomes" id="UP001526430"/>
    </source>
</evidence>
<dbReference type="PANTHER" id="PTHR43685:SF2">
    <property type="entry name" value="GLYCOSYLTRANSFERASE 2-LIKE DOMAIN-CONTAINING PROTEIN"/>
    <property type="match status" value="1"/>
</dbReference>
<dbReference type="Pfam" id="PF00535">
    <property type="entry name" value="Glycos_transf_2"/>
    <property type="match status" value="1"/>
</dbReference>
<organism evidence="2 3">
    <name type="scientific">Sabulicella glaciei</name>
    <dbReference type="NCBI Taxonomy" id="2984948"/>
    <lineage>
        <taxon>Bacteria</taxon>
        <taxon>Pseudomonadati</taxon>
        <taxon>Pseudomonadota</taxon>
        <taxon>Alphaproteobacteria</taxon>
        <taxon>Acetobacterales</taxon>
        <taxon>Acetobacteraceae</taxon>
        <taxon>Sabulicella</taxon>
    </lineage>
</organism>
<dbReference type="InterPro" id="IPR050834">
    <property type="entry name" value="Glycosyltransf_2"/>
</dbReference>
<dbReference type="InterPro" id="IPR001173">
    <property type="entry name" value="Glyco_trans_2-like"/>
</dbReference>
<dbReference type="CDD" id="cd00761">
    <property type="entry name" value="Glyco_tranf_GTA_type"/>
    <property type="match status" value="1"/>
</dbReference>
<name>A0ABT3P2U3_9PROT</name>
<feature type="domain" description="Glycosyltransferase 2-like" evidence="1">
    <location>
        <begin position="2"/>
        <end position="128"/>
    </location>
</feature>
<dbReference type="SUPFAM" id="SSF53448">
    <property type="entry name" value="Nucleotide-diphospho-sugar transferases"/>
    <property type="match status" value="1"/>
</dbReference>
<accession>A0ABT3P2U3</accession>